<accession>A0A1I5ZDX3</accession>
<evidence type="ECO:0000313" key="2">
    <source>
        <dbReference type="EMBL" id="SFQ54635.1"/>
    </source>
</evidence>
<sequence length="47" mass="5396">MTNTLAFVLGGFLIAAIAIDIVMFGDTHMIFLGKKFFELLEWVAFWR</sequence>
<keyword evidence="3" id="KW-1185">Reference proteome</keyword>
<gene>
    <name evidence="2" type="ORF">SAMN05421853_10965</name>
</gene>
<feature type="transmembrane region" description="Helical" evidence="1">
    <location>
        <begin position="6"/>
        <end position="25"/>
    </location>
</feature>
<dbReference type="AlphaFoldDB" id="A0A1I5ZDX3"/>
<keyword evidence="1" id="KW-1133">Transmembrane helix</keyword>
<dbReference type="RefSeq" id="WP_172974981.1">
    <property type="nucleotide sequence ID" value="NZ_FOXV01000009.1"/>
</dbReference>
<reference evidence="3" key="1">
    <citation type="submission" date="2016-10" db="EMBL/GenBank/DDBJ databases">
        <authorList>
            <person name="Varghese N."/>
            <person name="Submissions S."/>
        </authorList>
    </citation>
    <scope>NUCLEOTIDE SEQUENCE [LARGE SCALE GENOMIC DNA]</scope>
    <source>
        <strain evidence="3">JCM 10271</strain>
    </source>
</reference>
<name>A0A1I5ZDX3_9RHOB</name>
<evidence type="ECO:0000256" key="1">
    <source>
        <dbReference type="SAM" id="Phobius"/>
    </source>
</evidence>
<evidence type="ECO:0000313" key="3">
    <source>
        <dbReference type="Proteomes" id="UP000243106"/>
    </source>
</evidence>
<proteinExistence type="predicted"/>
<dbReference type="EMBL" id="FOXV01000009">
    <property type="protein sequence ID" value="SFQ54635.1"/>
    <property type="molecule type" value="Genomic_DNA"/>
</dbReference>
<dbReference type="STRING" id="93684.SAMN05421853_10965"/>
<protein>
    <submittedName>
        <fullName evidence="2">Uncharacterized protein</fullName>
    </submittedName>
</protein>
<keyword evidence="1" id="KW-0472">Membrane</keyword>
<keyword evidence="1" id="KW-0812">Transmembrane</keyword>
<organism evidence="2 3">
    <name type="scientific">Roseivivax halotolerans</name>
    <dbReference type="NCBI Taxonomy" id="93684"/>
    <lineage>
        <taxon>Bacteria</taxon>
        <taxon>Pseudomonadati</taxon>
        <taxon>Pseudomonadota</taxon>
        <taxon>Alphaproteobacteria</taxon>
        <taxon>Rhodobacterales</taxon>
        <taxon>Roseobacteraceae</taxon>
        <taxon>Roseivivax</taxon>
    </lineage>
</organism>
<dbReference type="Proteomes" id="UP000243106">
    <property type="component" value="Unassembled WGS sequence"/>
</dbReference>